<dbReference type="SUPFAM" id="SSF46785">
    <property type="entry name" value="Winged helix' DNA-binding domain"/>
    <property type="match status" value="1"/>
</dbReference>
<evidence type="ECO:0000313" key="7">
    <source>
        <dbReference type="EMBL" id="ARK30528.1"/>
    </source>
</evidence>
<dbReference type="InterPro" id="IPR036388">
    <property type="entry name" value="WH-like_DNA-bd_sf"/>
</dbReference>
<dbReference type="PANTHER" id="PTHR24567:SF74">
    <property type="entry name" value="HTH-TYPE TRANSCRIPTIONAL REGULATOR ARCR"/>
    <property type="match status" value="1"/>
</dbReference>
<dbReference type="InterPro" id="IPR036390">
    <property type="entry name" value="WH_DNA-bd_sf"/>
</dbReference>
<dbReference type="GO" id="GO:0003700">
    <property type="term" value="F:DNA-binding transcription factor activity"/>
    <property type="evidence" value="ECO:0007669"/>
    <property type="project" value="TreeGrafter"/>
</dbReference>
<evidence type="ECO:0000256" key="2">
    <source>
        <dbReference type="ARBA" id="ARBA00023125"/>
    </source>
</evidence>
<dbReference type="Pfam" id="PF13545">
    <property type="entry name" value="HTH_Crp_2"/>
    <property type="match status" value="1"/>
</dbReference>
<evidence type="ECO:0000256" key="3">
    <source>
        <dbReference type="ARBA" id="ARBA00023159"/>
    </source>
</evidence>
<evidence type="ECO:0000256" key="4">
    <source>
        <dbReference type="ARBA" id="ARBA00023163"/>
    </source>
</evidence>
<dbReference type="PRINTS" id="PR00034">
    <property type="entry name" value="HTHCRP"/>
</dbReference>
<reference evidence="7 8" key="1">
    <citation type="submission" date="2017-04" db="EMBL/GenBank/DDBJ databases">
        <title>Bacillus krulwichiae AM31D Genome sequencing and assembly.</title>
        <authorList>
            <person name="Krulwich T.A."/>
            <person name="Anastor L."/>
            <person name="Ehrlich R."/>
            <person name="Ehrlich G.D."/>
            <person name="Janto B."/>
        </authorList>
    </citation>
    <scope>NUCLEOTIDE SEQUENCE [LARGE SCALE GENOMIC DNA]</scope>
    <source>
        <strain evidence="7 8">AM31D</strain>
    </source>
</reference>
<dbReference type="Proteomes" id="UP000193006">
    <property type="component" value="Chromosome"/>
</dbReference>
<dbReference type="CDD" id="cd00038">
    <property type="entry name" value="CAP_ED"/>
    <property type="match status" value="1"/>
</dbReference>
<keyword evidence="3" id="KW-0010">Activator</keyword>
<name>A0A1X9MAU9_9BACI</name>
<dbReference type="SMART" id="SM00419">
    <property type="entry name" value="HTH_CRP"/>
    <property type="match status" value="1"/>
</dbReference>
<dbReference type="InterPro" id="IPR000595">
    <property type="entry name" value="cNMP-bd_dom"/>
</dbReference>
<dbReference type="InterPro" id="IPR014710">
    <property type="entry name" value="RmlC-like_jellyroll"/>
</dbReference>
<protein>
    <submittedName>
        <fullName evidence="7">Anaerobic regulatory protein</fullName>
    </submittedName>
</protein>
<dbReference type="Gene3D" id="1.10.10.10">
    <property type="entry name" value="Winged helix-like DNA-binding domain superfamily/Winged helix DNA-binding domain"/>
    <property type="match status" value="1"/>
</dbReference>
<dbReference type="STRING" id="199441.BkAM31D_12190"/>
<dbReference type="PROSITE" id="PS50042">
    <property type="entry name" value="CNMP_BINDING_3"/>
    <property type="match status" value="1"/>
</dbReference>
<accession>A0A1X9MAU9</accession>
<dbReference type="CDD" id="cd00092">
    <property type="entry name" value="HTH_CRP"/>
    <property type="match status" value="1"/>
</dbReference>
<dbReference type="AlphaFoldDB" id="A0A1X9MAU9"/>
<feature type="domain" description="Cyclic nucleotide-binding" evidence="5">
    <location>
        <begin position="10"/>
        <end position="113"/>
    </location>
</feature>
<proteinExistence type="predicted"/>
<evidence type="ECO:0000256" key="1">
    <source>
        <dbReference type="ARBA" id="ARBA00023015"/>
    </source>
</evidence>
<keyword evidence="8" id="KW-1185">Reference proteome</keyword>
<dbReference type="PROSITE" id="PS51063">
    <property type="entry name" value="HTH_CRP_2"/>
    <property type="match status" value="1"/>
</dbReference>
<dbReference type="PANTHER" id="PTHR24567">
    <property type="entry name" value="CRP FAMILY TRANSCRIPTIONAL REGULATORY PROTEIN"/>
    <property type="match status" value="1"/>
</dbReference>
<keyword evidence="1" id="KW-0805">Transcription regulation</keyword>
<dbReference type="GO" id="GO:0005829">
    <property type="term" value="C:cytosol"/>
    <property type="evidence" value="ECO:0007669"/>
    <property type="project" value="TreeGrafter"/>
</dbReference>
<dbReference type="InterPro" id="IPR012318">
    <property type="entry name" value="HTH_CRP"/>
</dbReference>
<dbReference type="SUPFAM" id="SSF51206">
    <property type="entry name" value="cAMP-binding domain-like"/>
    <property type="match status" value="1"/>
</dbReference>
<evidence type="ECO:0000259" key="6">
    <source>
        <dbReference type="PROSITE" id="PS51063"/>
    </source>
</evidence>
<feature type="domain" description="HTH crp-type" evidence="6">
    <location>
        <begin position="144"/>
        <end position="217"/>
    </location>
</feature>
<sequence length="235" mass="26495">MLVMTKITRFFEQLSAENQNVMLDKGTEIQAQSGTVLFSEGDIPEYTFLILSGLVRQSKMTADGKEFSVSLSQKGELVGETALFNGLALAVTATVIEDARLIRYQRQELENLFEEKGEIAVAFMKWSAIQNQSTQSKFRDLILCGKKGGLYSTLIRFSNSYGEKHKDGILINIALTNHEIANYIGTTREGVNRIMSELKKDQIISYENNKIIIRDLQYLRNFLQCGDCPVEICTI</sequence>
<evidence type="ECO:0000259" key="5">
    <source>
        <dbReference type="PROSITE" id="PS50042"/>
    </source>
</evidence>
<dbReference type="SMART" id="SM00100">
    <property type="entry name" value="cNMP"/>
    <property type="match status" value="1"/>
</dbReference>
<dbReference type="KEGG" id="bkw:BkAM31D_12190"/>
<dbReference type="Gene3D" id="2.60.120.10">
    <property type="entry name" value="Jelly Rolls"/>
    <property type="match status" value="1"/>
</dbReference>
<keyword evidence="4" id="KW-0804">Transcription</keyword>
<dbReference type="InterPro" id="IPR018490">
    <property type="entry name" value="cNMP-bd_dom_sf"/>
</dbReference>
<dbReference type="Pfam" id="PF00027">
    <property type="entry name" value="cNMP_binding"/>
    <property type="match status" value="1"/>
</dbReference>
<dbReference type="GO" id="GO:0003677">
    <property type="term" value="F:DNA binding"/>
    <property type="evidence" value="ECO:0007669"/>
    <property type="project" value="UniProtKB-KW"/>
</dbReference>
<keyword evidence="2" id="KW-0238">DNA-binding</keyword>
<dbReference type="EMBL" id="CP020814">
    <property type="protein sequence ID" value="ARK30528.1"/>
    <property type="molecule type" value="Genomic_DNA"/>
</dbReference>
<evidence type="ECO:0000313" key="8">
    <source>
        <dbReference type="Proteomes" id="UP000193006"/>
    </source>
</evidence>
<dbReference type="InterPro" id="IPR050397">
    <property type="entry name" value="Env_Response_Regulators"/>
</dbReference>
<organism evidence="7 8">
    <name type="scientific">Halalkalibacter krulwichiae</name>
    <dbReference type="NCBI Taxonomy" id="199441"/>
    <lineage>
        <taxon>Bacteria</taxon>
        <taxon>Bacillati</taxon>
        <taxon>Bacillota</taxon>
        <taxon>Bacilli</taxon>
        <taxon>Bacillales</taxon>
        <taxon>Bacillaceae</taxon>
        <taxon>Halalkalibacter</taxon>
    </lineage>
</organism>
<gene>
    <name evidence="7" type="primary">fnr_3</name>
    <name evidence="7" type="ORF">BkAM31D_12190</name>
</gene>